<dbReference type="GO" id="GO:0016020">
    <property type="term" value="C:membrane"/>
    <property type="evidence" value="ECO:0007669"/>
    <property type="project" value="TreeGrafter"/>
</dbReference>
<evidence type="ECO:0000256" key="1">
    <source>
        <dbReference type="ARBA" id="ARBA00022801"/>
    </source>
</evidence>
<evidence type="ECO:0000313" key="3">
    <source>
        <dbReference type="EMBL" id="BAM03513.1"/>
    </source>
</evidence>
<keyword evidence="4" id="KW-1185">Reference proteome</keyword>
<dbReference type="Proteomes" id="UP000007881">
    <property type="component" value="Chromosome"/>
</dbReference>
<keyword evidence="1 3" id="KW-0378">Hydrolase</keyword>
<dbReference type="SUPFAM" id="SSF53474">
    <property type="entry name" value="alpha/beta-Hydrolases"/>
    <property type="match status" value="1"/>
</dbReference>
<reference evidence="3 4" key="1">
    <citation type="submission" date="2012-02" db="EMBL/GenBank/DDBJ databases">
        <title>Complete genome sequence of Phycisphaera mikurensis NBRC 102666.</title>
        <authorList>
            <person name="Ankai A."/>
            <person name="Hosoyama A."/>
            <person name="Terui Y."/>
            <person name="Sekine M."/>
            <person name="Fukai R."/>
            <person name="Kato Y."/>
            <person name="Nakamura S."/>
            <person name="Yamada-Narita S."/>
            <person name="Kawakoshi A."/>
            <person name="Fukunaga Y."/>
            <person name="Yamazaki S."/>
            <person name="Fujita N."/>
        </authorList>
    </citation>
    <scope>NUCLEOTIDE SEQUENCE [LARGE SCALE GENOMIC DNA]</scope>
    <source>
        <strain evidence="4">NBRC 102666 / KCTC 22515 / FYK2301M01</strain>
    </source>
</reference>
<evidence type="ECO:0000313" key="4">
    <source>
        <dbReference type="Proteomes" id="UP000007881"/>
    </source>
</evidence>
<dbReference type="EMBL" id="AP012338">
    <property type="protein sequence ID" value="BAM03513.1"/>
    <property type="molecule type" value="Genomic_DNA"/>
</dbReference>
<dbReference type="KEGG" id="phm:PSMK_13540"/>
<dbReference type="Pfam" id="PF12697">
    <property type="entry name" value="Abhydrolase_6"/>
    <property type="match status" value="1"/>
</dbReference>
<gene>
    <name evidence="3" type="ordered locus">PSMK_13540</name>
</gene>
<dbReference type="GO" id="GO:0016787">
    <property type="term" value="F:hydrolase activity"/>
    <property type="evidence" value="ECO:0007669"/>
    <property type="project" value="UniProtKB-KW"/>
</dbReference>
<dbReference type="InterPro" id="IPR000073">
    <property type="entry name" value="AB_hydrolase_1"/>
</dbReference>
<dbReference type="eggNOG" id="COG0596">
    <property type="taxonomic scope" value="Bacteria"/>
</dbReference>
<dbReference type="AlphaFoldDB" id="I0IE25"/>
<feature type="domain" description="AB hydrolase-1" evidence="2">
    <location>
        <begin position="25"/>
        <end position="274"/>
    </location>
</feature>
<dbReference type="PANTHER" id="PTHR43798">
    <property type="entry name" value="MONOACYLGLYCEROL LIPASE"/>
    <property type="match status" value="1"/>
</dbReference>
<dbReference type="PANTHER" id="PTHR43798:SF31">
    <property type="entry name" value="AB HYDROLASE SUPERFAMILY PROTEIN YCLE"/>
    <property type="match status" value="1"/>
</dbReference>
<protein>
    <submittedName>
        <fullName evidence="3">Putative hydrolase</fullName>
    </submittedName>
</protein>
<dbReference type="Gene3D" id="3.40.50.1820">
    <property type="entry name" value="alpha/beta hydrolase"/>
    <property type="match status" value="1"/>
</dbReference>
<accession>I0IE25</accession>
<dbReference type="STRING" id="1142394.PSMK_13540"/>
<organism evidence="3 4">
    <name type="scientific">Phycisphaera mikurensis (strain NBRC 102666 / KCTC 22515 / FYK2301M01)</name>
    <dbReference type="NCBI Taxonomy" id="1142394"/>
    <lineage>
        <taxon>Bacteria</taxon>
        <taxon>Pseudomonadati</taxon>
        <taxon>Planctomycetota</taxon>
        <taxon>Phycisphaerae</taxon>
        <taxon>Phycisphaerales</taxon>
        <taxon>Phycisphaeraceae</taxon>
        <taxon>Phycisphaera</taxon>
    </lineage>
</organism>
<proteinExistence type="predicted"/>
<name>I0IE25_PHYMF</name>
<evidence type="ECO:0000259" key="2">
    <source>
        <dbReference type="Pfam" id="PF12697"/>
    </source>
</evidence>
<dbReference type="HOGENOM" id="CLU_020336_50_2_0"/>
<sequence length="288" mass="29112">MGYNAGMRHTLASDRFGAASSGRPVVFVHGAFVTHAMGRSALPASLIDQHPCLSVGLPGHAGSPPGAWADATAEGLADLLAATLREAGIGDDAAVVGHSLGGLAALCLACRRPGRVAAVACVSGTAGGLFRGGEHATPLQRVAVAAAASPTAFQLGVRLGSCSVLLHRWLAGLAAGDAAALRRSPGFRAASRAYLPALWRAPTEPMRRALRALAGLDLRENLPELALPTLFLHGGADPVFPVGAAGDAAAACSAARLAVLPGVGHLPMFEAPAACGRTLQAWIDSIDR</sequence>
<dbReference type="InterPro" id="IPR029058">
    <property type="entry name" value="AB_hydrolase_fold"/>
</dbReference>
<dbReference type="InterPro" id="IPR050266">
    <property type="entry name" value="AB_hydrolase_sf"/>
</dbReference>